<protein>
    <submittedName>
        <fullName evidence="1">Uncharacterized protein</fullName>
    </submittedName>
</protein>
<evidence type="ECO:0000313" key="1">
    <source>
        <dbReference type="EMBL" id="KAF5197609.1"/>
    </source>
</evidence>
<dbReference type="AlphaFoldDB" id="A0A7J6WJQ3"/>
<comment type="caution">
    <text evidence="1">The sequence shown here is derived from an EMBL/GenBank/DDBJ whole genome shotgun (WGS) entry which is preliminary data.</text>
</comment>
<proteinExistence type="predicted"/>
<reference evidence="1 2" key="1">
    <citation type="submission" date="2020-06" db="EMBL/GenBank/DDBJ databases">
        <title>Transcriptomic and genomic resources for Thalictrum thalictroides and T. hernandezii: Facilitating candidate gene discovery in an emerging model plant lineage.</title>
        <authorList>
            <person name="Arias T."/>
            <person name="Riano-Pachon D.M."/>
            <person name="Di Stilio V.S."/>
        </authorList>
    </citation>
    <scope>NUCLEOTIDE SEQUENCE [LARGE SCALE GENOMIC DNA]</scope>
    <source>
        <strain evidence="2">cv. WT478/WT964</strain>
        <tissue evidence="1">Leaves</tissue>
    </source>
</reference>
<accession>A0A7J6WJQ3</accession>
<name>A0A7J6WJQ3_THATH</name>
<sequence>MLYYDTYINKSPTFAIKQSSFYKDVHVKKIFKFCQAILFSSCFSENLASFFQ</sequence>
<organism evidence="1 2">
    <name type="scientific">Thalictrum thalictroides</name>
    <name type="common">Rue-anemone</name>
    <name type="synonym">Anemone thalictroides</name>
    <dbReference type="NCBI Taxonomy" id="46969"/>
    <lineage>
        <taxon>Eukaryota</taxon>
        <taxon>Viridiplantae</taxon>
        <taxon>Streptophyta</taxon>
        <taxon>Embryophyta</taxon>
        <taxon>Tracheophyta</taxon>
        <taxon>Spermatophyta</taxon>
        <taxon>Magnoliopsida</taxon>
        <taxon>Ranunculales</taxon>
        <taxon>Ranunculaceae</taxon>
        <taxon>Thalictroideae</taxon>
        <taxon>Thalictrum</taxon>
    </lineage>
</organism>
<gene>
    <name evidence="1" type="ORF">FRX31_012804</name>
</gene>
<dbReference type="EMBL" id="JABWDY010014481">
    <property type="protein sequence ID" value="KAF5197609.1"/>
    <property type="molecule type" value="Genomic_DNA"/>
</dbReference>
<evidence type="ECO:0000313" key="2">
    <source>
        <dbReference type="Proteomes" id="UP000554482"/>
    </source>
</evidence>
<keyword evidence="2" id="KW-1185">Reference proteome</keyword>
<dbReference type="Proteomes" id="UP000554482">
    <property type="component" value="Unassembled WGS sequence"/>
</dbReference>
<feature type="non-terminal residue" evidence="1">
    <location>
        <position position="1"/>
    </location>
</feature>